<organism evidence="4">
    <name type="scientific">Candidatus Moduliflexus flocculans</name>
    <dbReference type="NCBI Taxonomy" id="1499966"/>
    <lineage>
        <taxon>Bacteria</taxon>
        <taxon>Candidatus Moduliflexota</taxon>
        <taxon>Candidatus Moduliflexia</taxon>
        <taxon>Candidatus Moduliflexales</taxon>
        <taxon>Candidatus Moduliflexaceae</taxon>
    </lineage>
</organism>
<reference evidence="4" key="1">
    <citation type="journal article" date="2015" name="PeerJ">
        <title>First genomic representation of candidate bacterial phylum KSB3 points to enhanced environmental sensing as a trigger of wastewater bulking.</title>
        <authorList>
            <person name="Sekiguchi Y."/>
            <person name="Ohashi A."/>
            <person name="Parks D.H."/>
            <person name="Yamauchi T."/>
            <person name="Tyson G.W."/>
            <person name="Hugenholtz P."/>
        </authorList>
    </citation>
    <scope>NUCLEOTIDE SEQUENCE [LARGE SCALE GENOMIC DNA]</scope>
</reference>
<keyword evidence="1 2" id="KW-0597">Phosphoprotein</keyword>
<dbReference type="SUPFAM" id="SSF52172">
    <property type="entry name" value="CheY-like"/>
    <property type="match status" value="2"/>
</dbReference>
<dbReference type="EMBL" id="DF820458">
    <property type="protein sequence ID" value="GAK52355.1"/>
    <property type="molecule type" value="Genomic_DNA"/>
</dbReference>
<feature type="modified residue" description="4-aspartylphosphate" evidence="2">
    <location>
        <position position="53"/>
    </location>
</feature>
<dbReference type="PANTHER" id="PTHR44591:SF23">
    <property type="entry name" value="CHEY SUBFAMILY"/>
    <property type="match status" value="1"/>
</dbReference>
<dbReference type="Proteomes" id="UP000030700">
    <property type="component" value="Unassembled WGS sequence"/>
</dbReference>
<feature type="domain" description="Response regulatory" evidence="3">
    <location>
        <begin position="251"/>
        <end position="367"/>
    </location>
</feature>
<feature type="domain" description="Response regulatory" evidence="3">
    <location>
        <begin position="4"/>
        <end position="121"/>
    </location>
</feature>
<accession>A0A081BPN9</accession>
<dbReference type="PANTHER" id="PTHR44591">
    <property type="entry name" value="STRESS RESPONSE REGULATOR PROTEIN 1"/>
    <property type="match status" value="1"/>
</dbReference>
<dbReference type="SMART" id="SM00448">
    <property type="entry name" value="REC"/>
    <property type="match status" value="2"/>
</dbReference>
<dbReference type="InterPro" id="IPR050595">
    <property type="entry name" value="Bact_response_regulator"/>
</dbReference>
<dbReference type="GO" id="GO:0016301">
    <property type="term" value="F:kinase activity"/>
    <property type="evidence" value="ECO:0007669"/>
    <property type="project" value="UniProtKB-KW"/>
</dbReference>
<evidence type="ECO:0000313" key="5">
    <source>
        <dbReference type="Proteomes" id="UP000030700"/>
    </source>
</evidence>
<keyword evidence="4" id="KW-0808">Transferase</keyword>
<feature type="modified residue" description="4-aspartylphosphate" evidence="2">
    <location>
        <position position="300"/>
    </location>
</feature>
<proteinExistence type="predicted"/>
<keyword evidence="4" id="KW-0418">Kinase</keyword>
<evidence type="ECO:0000256" key="2">
    <source>
        <dbReference type="PROSITE-ProRule" id="PRU00169"/>
    </source>
</evidence>
<sequence>MKAKILLVDDTPEVLLALAAILQPLGCQILQTTSGREALQRVKEELFDFMLLDADMPDVSGIDIAKHLLTSREWTYLPMMLMVEPVGFSRGANMQFGCGEIDVLIKPINPRELKQKVGAFLDLLQQQQKHEHQAVALAYFARRMQETARLMLTLRQGILPNFSEAITALLETIHDMQAEIYGELPDQLSDLLPSCEKYARHIADTLRELSEKAMLPPVTLETVPTPAASIIPQTAGQTLAPPQSPPSQNARILVVEDNVVNAMTMIHSLKSYGYDVTHAANGRDAVRLAQEEHPSLILMDIQLPEMDGLEATRQIKADESLRATPIIALSAVAMPGDKERGMEAGLDLYLTKPVRLKELADIIAQYLNR</sequence>
<dbReference type="Gene3D" id="3.40.50.2300">
    <property type="match status" value="2"/>
</dbReference>
<dbReference type="PROSITE" id="PS50110">
    <property type="entry name" value="RESPONSE_REGULATORY"/>
    <property type="match status" value="2"/>
</dbReference>
<dbReference type="STRING" id="1499966.U14_03606"/>
<keyword evidence="5" id="KW-1185">Reference proteome</keyword>
<dbReference type="HOGENOM" id="CLU_749377_0_0_0"/>
<evidence type="ECO:0000313" key="4">
    <source>
        <dbReference type="EMBL" id="GAK52355.1"/>
    </source>
</evidence>
<dbReference type="GO" id="GO:0000160">
    <property type="term" value="P:phosphorelay signal transduction system"/>
    <property type="evidence" value="ECO:0007669"/>
    <property type="project" value="InterPro"/>
</dbReference>
<dbReference type="InterPro" id="IPR001789">
    <property type="entry name" value="Sig_transdc_resp-reg_receiver"/>
</dbReference>
<name>A0A081BPN9_9BACT</name>
<evidence type="ECO:0000259" key="3">
    <source>
        <dbReference type="PROSITE" id="PS50110"/>
    </source>
</evidence>
<protein>
    <submittedName>
        <fullName evidence="4">Multi-sensor hybrid histidine kinase</fullName>
    </submittedName>
</protein>
<dbReference type="AlphaFoldDB" id="A0A081BPN9"/>
<dbReference type="InterPro" id="IPR011006">
    <property type="entry name" value="CheY-like_superfamily"/>
</dbReference>
<dbReference type="Pfam" id="PF00072">
    <property type="entry name" value="Response_reg"/>
    <property type="match status" value="2"/>
</dbReference>
<evidence type="ECO:0000256" key="1">
    <source>
        <dbReference type="ARBA" id="ARBA00022553"/>
    </source>
</evidence>
<gene>
    <name evidence="4" type="ORF">U14_03606</name>
</gene>